<dbReference type="Gene3D" id="1.20.5.170">
    <property type="match status" value="1"/>
</dbReference>
<feature type="region of interest" description="Disordered" evidence="5">
    <location>
        <begin position="48"/>
        <end position="69"/>
    </location>
</feature>
<dbReference type="GeneTree" id="ENSGT00950000182969"/>
<dbReference type="PROSITE" id="PS00226">
    <property type="entry name" value="IF_ROD_1"/>
    <property type="match status" value="1"/>
</dbReference>
<protein>
    <recommendedName>
        <fullName evidence="6">IF rod domain-containing protein</fullName>
    </recommendedName>
</protein>
<feature type="coiled-coil region" evidence="4">
    <location>
        <begin position="307"/>
        <end position="362"/>
    </location>
</feature>
<evidence type="ECO:0000256" key="4">
    <source>
        <dbReference type="SAM" id="Coils"/>
    </source>
</evidence>
<dbReference type="Proteomes" id="UP000694388">
    <property type="component" value="Unplaced"/>
</dbReference>
<dbReference type="SMART" id="SM01391">
    <property type="entry name" value="Filament"/>
    <property type="match status" value="1"/>
</dbReference>
<keyword evidence="2 4" id="KW-0175">Coiled coil</keyword>
<evidence type="ECO:0000313" key="8">
    <source>
        <dbReference type="Proteomes" id="UP000694388"/>
    </source>
</evidence>
<name>A0A8C4Q7R8_EPTBU</name>
<reference evidence="7" key="2">
    <citation type="submission" date="2025-09" db="UniProtKB">
        <authorList>
            <consortium name="Ensembl"/>
        </authorList>
    </citation>
    <scope>IDENTIFICATION</scope>
</reference>
<dbReference type="SUPFAM" id="SSF64593">
    <property type="entry name" value="Intermediate filament protein, coiled coil region"/>
    <property type="match status" value="2"/>
</dbReference>
<dbReference type="InterPro" id="IPR039008">
    <property type="entry name" value="IF_rod_dom"/>
</dbReference>
<dbReference type="PROSITE" id="PS51842">
    <property type="entry name" value="IF_ROD_2"/>
    <property type="match status" value="1"/>
</dbReference>
<dbReference type="GO" id="GO:0005198">
    <property type="term" value="F:structural molecule activity"/>
    <property type="evidence" value="ECO:0007669"/>
    <property type="project" value="InterPro"/>
</dbReference>
<reference evidence="7" key="1">
    <citation type="submission" date="2025-08" db="UniProtKB">
        <authorList>
            <consortium name="Ensembl"/>
        </authorList>
    </citation>
    <scope>IDENTIFICATION</scope>
</reference>
<keyword evidence="1 3" id="KW-0403">Intermediate filament</keyword>
<dbReference type="Pfam" id="PF00038">
    <property type="entry name" value="Filament"/>
    <property type="match status" value="2"/>
</dbReference>
<dbReference type="PRINTS" id="PR01248">
    <property type="entry name" value="TYPE1KERATIN"/>
</dbReference>
<evidence type="ECO:0000256" key="3">
    <source>
        <dbReference type="RuleBase" id="RU000685"/>
    </source>
</evidence>
<dbReference type="GO" id="GO:0005882">
    <property type="term" value="C:intermediate filament"/>
    <property type="evidence" value="ECO:0007669"/>
    <property type="project" value="UniProtKB-KW"/>
</dbReference>
<evidence type="ECO:0000256" key="2">
    <source>
        <dbReference type="ARBA" id="ARBA00023054"/>
    </source>
</evidence>
<organism evidence="7 8">
    <name type="scientific">Eptatretus burgeri</name>
    <name type="common">Inshore hagfish</name>
    <dbReference type="NCBI Taxonomy" id="7764"/>
    <lineage>
        <taxon>Eukaryota</taxon>
        <taxon>Metazoa</taxon>
        <taxon>Chordata</taxon>
        <taxon>Craniata</taxon>
        <taxon>Vertebrata</taxon>
        <taxon>Cyclostomata</taxon>
        <taxon>Myxini</taxon>
        <taxon>Myxiniformes</taxon>
        <taxon>Myxinidae</taxon>
        <taxon>Eptatretinae</taxon>
        <taxon>Eptatretus</taxon>
    </lineage>
</organism>
<evidence type="ECO:0000256" key="5">
    <source>
        <dbReference type="SAM" id="MobiDB-lite"/>
    </source>
</evidence>
<dbReference type="Gene3D" id="1.20.5.1160">
    <property type="entry name" value="Vasodilator-stimulated phosphoprotein"/>
    <property type="match status" value="1"/>
</dbReference>
<dbReference type="OMA" id="RRCTHIM"/>
<evidence type="ECO:0000259" key="6">
    <source>
        <dbReference type="PROSITE" id="PS51842"/>
    </source>
</evidence>
<feature type="domain" description="IF rod" evidence="6">
    <location>
        <begin position="104"/>
        <end position="364"/>
    </location>
</feature>
<evidence type="ECO:0000313" key="7">
    <source>
        <dbReference type="Ensembl" id="ENSEBUP00000011025.1"/>
    </source>
</evidence>
<dbReference type="PANTHER" id="PTHR23239:SF344">
    <property type="entry name" value="KERATIN, TYPE I CYTOSKELETAL 15-LIKE"/>
    <property type="match status" value="1"/>
</dbReference>
<dbReference type="InterPro" id="IPR018039">
    <property type="entry name" value="IF_conserved"/>
</dbReference>
<feature type="coiled-coil region" evidence="4">
    <location>
        <begin position="108"/>
        <end position="149"/>
    </location>
</feature>
<dbReference type="AlphaFoldDB" id="A0A8C4Q7R8"/>
<sequence length="364" mass="41337">MQEATCTGDYKCSSPGQGALRNSIFEQTAAEPADRRCTHIMSRSPSLRVTGERRASGGGTTSRNFSATSWRGSSSSTFGTMHGSAPGGAVCRSNLMSDLQYVNPKMEMQDLNTRLAEYVDKVRILEHSNEDLEVKIKQLLINRNALLEKHLENESIVLKIDNAHLAADDFKSKWDTECGVRNSVASDITNLRTLLDEYTLARTELETDVEAQKDELAYIKKSHAEVKGLALCQGEVEEGELRNEEKAAEENFRKLVRHFDKHLLLLSYDCHFKVGNYFNIGLKCIFLQIEPLELEFANTQNRKERELANFLRVIGRLEGELNTANDEHDRQLRAYSALLNEKMRLEQEIATYRRLLEDEMARSL</sequence>
<proteinExistence type="inferred from homology"/>
<dbReference type="InterPro" id="IPR002957">
    <property type="entry name" value="Keratin_I"/>
</dbReference>
<dbReference type="Ensembl" id="ENSEBUT00000011585.1">
    <property type="protein sequence ID" value="ENSEBUP00000011025.1"/>
    <property type="gene ID" value="ENSEBUG00000007076.1"/>
</dbReference>
<dbReference type="PANTHER" id="PTHR23239">
    <property type="entry name" value="INTERMEDIATE FILAMENT"/>
    <property type="match status" value="1"/>
</dbReference>
<accession>A0A8C4Q7R8</accession>
<comment type="similarity">
    <text evidence="3">Belongs to the intermediate filament family.</text>
</comment>
<keyword evidence="8" id="KW-1185">Reference proteome</keyword>
<evidence type="ECO:0000256" key="1">
    <source>
        <dbReference type="ARBA" id="ARBA00022754"/>
    </source>
</evidence>